<evidence type="ECO:0000313" key="5">
    <source>
        <dbReference type="Proteomes" id="UP001085076"/>
    </source>
</evidence>
<proteinExistence type="predicted"/>
<dbReference type="EMBL" id="JAGGNH010000003">
    <property type="protein sequence ID" value="KAJ0978763.1"/>
    <property type="molecule type" value="Genomic_DNA"/>
</dbReference>
<sequence length="225" mass="25971">MRMTLRGKVEEVYWYCFEPGHFARDCRRREVCRGCGREGHRERQCPRRDKAPVGNNHGLGPKQTPETQEGGIALRRPEENMRDDSRRVVHDRLRTQEDKGKAPISMIGSHRTQGTGVATKAPPLVAEKDWQYVRGPHRRPPMIDHISLAWDSSLLKARRRMQRCVITTVMKERAGWDVKRTVPAELSKIFALATPWTAEPLGEDQLLLTCPTDEMARELERRKDI</sequence>
<dbReference type="Proteomes" id="UP001085076">
    <property type="component" value="Miscellaneous, Linkage group lg03"/>
</dbReference>
<keyword evidence="5" id="KW-1185">Reference proteome</keyword>
<evidence type="ECO:0000256" key="1">
    <source>
        <dbReference type="PROSITE-ProRule" id="PRU00047"/>
    </source>
</evidence>
<evidence type="ECO:0000259" key="3">
    <source>
        <dbReference type="PROSITE" id="PS50158"/>
    </source>
</evidence>
<feature type="compositionally biased region" description="Basic and acidic residues" evidence="2">
    <location>
        <begin position="75"/>
        <end position="101"/>
    </location>
</feature>
<dbReference type="SUPFAM" id="SSF57756">
    <property type="entry name" value="Retrovirus zinc finger-like domains"/>
    <property type="match status" value="1"/>
</dbReference>
<dbReference type="InterPro" id="IPR036875">
    <property type="entry name" value="Znf_CCHC_sf"/>
</dbReference>
<name>A0A9D5CSU8_9LILI</name>
<feature type="domain" description="CCHC-type" evidence="3">
    <location>
        <begin position="32"/>
        <end position="47"/>
    </location>
</feature>
<dbReference type="PROSITE" id="PS50158">
    <property type="entry name" value="ZF_CCHC"/>
    <property type="match status" value="1"/>
</dbReference>
<accession>A0A9D5CSU8</accession>
<dbReference type="Gene3D" id="4.10.60.10">
    <property type="entry name" value="Zinc finger, CCHC-type"/>
    <property type="match status" value="1"/>
</dbReference>
<keyword evidence="1" id="KW-0862">Zinc</keyword>
<comment type="caution">
    <text evidence="4">The sequence shown here is derived from an EMBL/GenBank/DDBJ whole genome shotgun (WGS) entry which is preliminary data.</text>
</comment>
<gene>
    <name evidence="4" type="ORF">J5N97_014237</name>
</gene>
<dbReference type="AlphaFoldDB" id="A0A9D5CSU8"/>
<reference evidence="4" key="1">
    <citation type="submission" date="2021-03" db="EMBL/GenBank/DDBJ databases">
        <authorList>
            <person name="Li Z."/>
            <person name="Yang C."/>
        </authorList>
    </citation>
    <scope>NUCLEOTIDE SEQUENCE</scope>
    <source>
        <strain evidence="4">Dzin_1.0</strain>
        <tissue evidence="4">Leaf</tissue>
    </source>
</reference>
<evidence type="ECO:0000313" key="4">
    <source>
        <dbReference type="EMBL" id="KAJ0978763.1"/>
    </source>
</evidence>
<keyword evidence="1" id="KW-0863">Zinc-finger</keyword>
<dbReference type="InterPro" id="IPR001878">
    <property type="entry name" value="Znf_CCHC"/>
</dbReference>
<reference evidence="4" key="2">
    <citation type="journal article" date="2022" name="Hortic Res">
        <title>The genome of Dioscorea zingiberensis sheds light on the biosynthesis, origin and evolution of the medicinally important diosgenin saponins.</title>
        <authorList>
            <person name="Li Y."/>
            <person name="Tan C."/>
            <person name="Li Z."/>
            <person name="Guo J."/>
            <person name="Li S."/>
            <person name="Chen X."/>
            <person name="Wang C."/>
            <person name="Dai X."/>
            <person name="Yang H."/>
            <person name="Song W."/>
            <person name="Hou L."/>
            <person name="Xu J."/>
            <person name="Tong Z."/>
            <person name="Xu A."/>
            <person name="Yuan X."/>
            <person name="Wang W."/>
            <person name="Yang Q."/>
            <person name="Chen L."/>
            <person name="Sun Z."/>
            <person name="Wang K."/>
            <person name="Pan B."/>
            <person name="Chen J."/>
            <person name="Bao Y."/>
            <person name="Liu F."/>
            <person name="Qi X."/>
            <person name="Gang D.R."/>
            <person name="Wen J."/>
            <person name="Li J."/>
        </authorList>
    </citation>
    <scope>NUCLEOTIDE SEQUENCE</scope>
    <source>
        <strain evidence="4">Dzin_1.0</strain>
    </source>
</reference>
<feature type="region of interest" description="Disordered" evidence="2">
    <location>
        <begin position="38"/>
        <end position="117"/>
    </location>
</feature>
<keyword evidence="1" id="KW-0479">Metal-binding</keyword>
<dbReference type="SMART" id="SM00343">
    <property type="entry name" value="ZnF_C2HC"/>
    <property type="match status" value="2"/>
</dbReference>
<feature type="compositionally biased region" description="Basic and acidic residues" evidence="2">
    <location>
        <begin position="38"/>
        <end position="51"/>
    </location>
</feature>
<organism evidence="4 5">
    <name type="scientific">Dioscorea zingiberensis</name>
    <dbReference type="NCBI Taxonomy" id="325984"/>
    <lineage>
        <taxon>Eukaryota</taxon>
        <taxon>Viridiplantae</taxon>
        <taxon>Streptophyta</taxon>
        <taxon>Embryophyta</taxon>
        <taxon>Tracheophyta</taxon>
        <taxon>Spermatophyta</taxon>
        <taxon>Magnoliopsida</taxon>
        <taxon>Liliopsida</taxon>
        <taxon>Dioscoreales</taxon>
        <taxon>Dioscoreaceae</taxon>
        <taxon>Dioscorea</taxon>
    </lineage>
</organism>
<dbReference type="GO" id="GO:0003676">
    <property type="term" value="F:nucleic acid binding"/>
    <property type="evidence" value="ECO:0007669"/>
    <property type="project" value="InterPro"/>
</dbReference>
<evidence type="ECO:0000256" key="2">
    <source>
        <dbReference type="SAM" id="MobiDB-lite"/>
    </source>
</evidence>
<dbReference type="GO" id="GO:0008270">
    <property type="term" value="F:zinc ion binding"/>
    <property type="evidence" value="ECO:0007669"/>
    <property type="project" value="UniProtKB-KW"/>
</dbReference>
<protein>
    <recommendedName>
        <fullName evidence="3">CCHC-type domain-containing protein</fullName>
    </recommendedName>
</protein>